<dbReference type="EMBL" id="JQBY01000008">
    <property type="protein sequence ID" value="KRN82663.1"/>
    <property type="molecule type" value="Genomic_DNA"/>
</dbReference>
<dbReference type="Gene3D" id="3.40.50.2000">
    <property type="entry name" value="Glycogen Phosphorylase B"/>
    <property type="match status" value="3"/>
</dbReference>
<dbReference type="EMBL" id="FOGK01000007">
    <property type="protein sequence ID" value="SER46532.1"/>
    <property type="molecule type" value="Genomic_DNA"/>
</dbReference>
<evidence type="ECO:0000259" key="3">
    <source>
        <dbReference type="Pfam" id="PF00534"/>
    </source>
</evidence>
<proteinExistence type="predicted"/>
<dbReference type="GeneID" id="76043402"/>
<dbReference type="Proteomes" id="UP000051749">
    <property type="component" value="Unassembled WGS sequence"/>
</dbReference>
<dbReference type="Pfam" id="PF00534">
    <property type="entry name" value="Glycos_transf_1"/>
    <property type="match status" value="1"/>
</dbReference>
<evidence type="ECO:0000256" key="1">
    <source>
        <dbReference type="ARBA" id="ARBA00022676"/>
    </source>
</evidence>
<reference evidence="5 7" key="2">
    <citation type="submission" date="2016-10" db="EMBL/GenBank/DDBJ databases">
        <authorList>
            <person name="Varghese N."/>
            <person name="Submissions S."/>
        </authorList>
    </citation>
    <scope>NUCLEOTIDE SEQUENCE [LARGE SCALE GENOMIC DNA]</scope>
    <source>
        <strain evidence="5 7">CGMCC 1.3889</strain>
    </source>
</reference>
<dbReference type="STRING" id="319653.SAMN04487973_10746"/>
<sequence length="520" mass="59661">MYYFLNTTIPLNKSGIEHAQIKRVNLFNDYGIANKIVTRNFEVDLHHNLKIAGISEKNHINLFEFLQGSEDFKTKELTAKDVKLPHGCKLRRDKGTYTYTAKDLRGRVAVRIEPWSAHDSQVQTASYFDYAGNLLRRERYDHRGFLSIIEIHNPQGGVSNEQILSPEGKLVYESFYFNDGQGKIQNSLLRIVDFHGQDYEFTGLKGLQRFFFDQLNKADAGHNVFISDRAVETEWSLLHMKTKAYKVLFLHNAHTADPNNPMDRLLNNNFEFSLNNFTDWNAVVDSTHRQTADAKLRFDEKQTPIFTIPVGIVPNALMKKDKVPFTDRTLGKIIVVARLFPEKRLDHLVKAFAIVHKNLPQTTLDFWGYGDGKTDKELKQQVKDLSLDDVVQFKGYTPNIGDVMDKAQVSVLTSRVEGFALAVLEAQSHGLPVVAYDIPYGPSDIIEDDFSGKLVKDGDYKAFAQALIDLMINQDQLRQYSDNAYVSRERFSEKSIWKDWQQLIEDADKFFEKQTAKEAE</sequence>
<evidence type="ECO:0000313" key="5">
    <source>
        <dbReference type="EMBL" id="SER46532.1"/>
    </source>
</evidence>
<gene>
    <name evidence="4" type="ORF">IV87_GL002047</name>
    <name evidence="5" type="ORF">SAMN04487973_10746</name>
</gene>
<keyword evidence="1" id="KW-0328">Glycosyltransferase</keyword>
<name>A0A0R2K869_9LACO</name>
<keyword evidence="7" id="KW-1185">Reference proteome</keyword>
<dbReference type="PANTHER" id="PTHR12526">
    <property type="entry name" value="GLYCOSYLTRANSFERASE"/>
    <property type="match status" value="1"/>
</dbReference>
<evidence type="ECO:0000313" key="4">
    <source>
        <dbReference type="EMBL" id="KRN82663.1"/>
    </source>
</evidence>
<keyword evidence="2" id="KW-0808">Transferase</keyword>
<dbReference type="RefSeq" id="WP_057805949.1">
    <property type="nucleotide sequence ID" value="NZ_BJYP01000014.1"/>
</dbReference>
<dbReference type="PATRIC" id="fig|319653.3.peg.2085"/>
<evidence type="ECO:0000256" key="2">
    <source>
        <dbReference type="ARBA" id="ARBA00022679"/>
    </source>
</evidence>
<dbReference type="Proteomes" id="UP000182818">
    <property type="component" value="Unassembled WGS sequence"/>
</dbReference>
<dbReference type="SUPFAM" id="SSF53756">
    <property type="entry name" value="UDP-Glycosyltransferase/glycogen phosphorylase"/>
    <property type="match status" value="1"/>
</dbReference>
<dbReference type="InterPro" id="IPR001296">
    <property type="entry name" value="Glyco_trans_1"/>
</dbReference>
<accession>A0A0R2K869</accession>
<dbReference type="AlphaFoldDB" id="A0A0R2K869"/>
<dbReference type="PANTHER" id="PTHR12526:SF629">
    <property type="entry name" value="TEICHURONIC ACID BIOSYNTHESIS GLYCOSYLTRANSFERASE TUAH-RELATED"/>
    <property type="match status" value="1"/>
</dbReference>
<evidence type="ECO:0000313" key="7">
    <source>
        <dbReference type="Proteomes" id="UP000182818"/>
    </source>
</evidence>
<dbReference type="GO" id="GO:0016757">
    <property type="term" value="F:glycosyltransferase activity"/>
    <property type="evidence" value="ECO:0007669"/>
    <property type="project" value="UniProtKB-KW"/>
</dbReference>
<dbReference type="OrthoDB" id="570545at2"/>
<comment type="caution">
    <text evidence="4">The sequence shown here is derived from an EMBL/GenBank/DDBJ whole genome shotgun (WGS) entry which is preliminary data.</text>
</comment>
<reference evidence="4 6" key="1">
    <citation type="journal article" date="2015" name="Genome Announc.">
        <title>Expanding the biotechnology potential of lactobacilli through comparative genomics of 213 strains and associated genera.</title>
        <authorList>
            <person name="Sun Z."/>
            <person name="Harris H.M."/>
            <person name="McCann A."/>
            <person name="Guo C."/>
            <person name="Argimon S."/>
            <person name="Zhang W."/>
            <person name="Yang X."/>
            <person name="Jeffery I.B."/>
            <person name="Cooney J.C."/>
            <person name="Kagawa T.F."/>
            <person name="Liu W."/>
            <person name="Song Y."/>
            <person name="Salvetti E."/>
            <person name="Wrobel A."/>
            <person name="Rasinkangas P."/>
            <person name="Parkhill J."/>
            <person name="Rea M.C."/>
            <person name="O'Sullivan O."/>
            <person name="Ritari J."/>
            <person name="Douillard F.P."/>
            <person name="Paul Ross R."/>
            <person name="Yang R."/>
            <person name="Briner A.E."/>
            <person name="Felis G.E."/>
            <person name="de Vos W.M."/>
            <person name="Barrangou R."/>
            <person name="Klaenhammer T.R."/>
            <person name="Caufield P.W."/>
            <person name="Cui Y."/>
            <person name="Zhang H."/>
            <person name="O'Toole P.W."/>
        </authorList>
    </citation>
    <scope>NUCLEOTIDE SEQUENCE [LARGE SCALE GENOMIC DNA]</scope>
    <source>
        <strain evidence="4 6">DSM 22301</strain>
    </source>
</reference>
<organism evidence="4 6">
    <name type="scientific">Pediococcus ethanolidurans</name>
    <dbReference type="NCBI Taxonomy" id="319653"/>
    <lineage>
        <taxon>Bacteria</taxon>
        <taxon>Bacillati</taxon>
        <taxon>Bacillota</taxon>
        <taxon>Bacilli</taxon>
        <taxon>Lactobacillales</taxon>
        <taxon>Lactobacillaceae</taxon>
        <taxon>Pediococcus</taxon>
    </lineage>
</organism>
<evidence type="ECO:0000313" key="6">
    <source>
        <dbReference type="Proteomes" id="UP000051749"/>
    </source>
</evidence>
<protein>
    <submittedName>
        <fullName evidence="5">Poly(Glycerol-phosphate) alpha-glucosyltransferase</fullName>
    </submittedName>
</protein>
<feature type="domain" description="Glycosyl transferase family 1" evidence="3">
    <location>
        <begin position="331"/>
        <end position="485"/>
    </location>
</feature>